<sequence length="195" mass="22297">MIWLCVICLVFVTFSLKLLLSHINQMHSRSPDFRLLCGIDGCIEEYRVYNSFYHHVKRRHSKHLLQSTSPGDGNHANERPQEGSQQPLQEQDLTTQATAFVINARAKHRLSQRGMNDIVAGVQQYQSSLVSNLRSQIEQVLKKHSENTSGHLQKEVMDVFDSFVDPFTSVTTTFRQNSVMRKQLSILDADEIPIS</sequence>
<evidence type="ECO:0000313" key="4">
    <source>
        <dbReference type="Proteomes" id="UP001174136"/>
    </source>
</evidence>
<comment type="caution">
    <text evidence="3">The sequence shown here is derived from an EMBL/GenBank/DDBJ whole genome shotgun (WGS) entry which is preliminary data.</text>
</comment>
<gene>
    <name evidence="3" type="ORF">N1851_008484</name>
</gene>
<dbReference type="EMBL" id="JAOPHQ010001491">
    <property type="protein sequence ID" value="KAK0150412.1"/>
    <property type="molecule type" value="Genomic_DNA"/>
</dbReference>
<evidence type="ECO:0000256" key="2">
    <source>
        <dbReference type="SAM" id="SignalP"/>
    </source>
</evidence>
<evidence type="ECO:0000256" key="1">
    <source>
        <dbReference type="SAM" id="MobiDB-lite"/>
    </source>
</evidence>
<feature type="region of interest" description="Disordered" evidence="1">
    <location>
        <begin position="63"/>
        <end position="90"/>
    </location>
</feature>
<accession>A0AA47P8L8</accession>
<dbReference type="AlphaFoldDB" id="A0AA47P8L8"/>
<dbReference type="Proteomes" id="UP001174136">
    <property type="component" value="Unassembled WGS sequence"/>
</dbReference>
<keyword evidence="4" id="KW-1185">Reference proteome</keyword>
<reference evidence="3" key="1">
    <citation type="journal article" date="2023" name="Front. Mar. Sci.">
        <title>A new Merluccius polli reference genome to investigate the effects of global change in West African waters.</title>
        <authorList>
            <person name="Mateo J.L."/>
            <person name="Blanco-Fernandez C."/>
            <person name="Garcia-Vazquez E."/>
            <person name="Machado-Schiaffino G."/>
        </authorList>
    </citation>
    <scope>NUCLEOTIDE SEQUENCE</scope>
    <source>
        <strain evidence="3">C29</strain>
        <tissue evidence="3">Fin</tissue>
    </source>
</reference>
<proteinExistence type="predicted"/>
<keyword evidence="2" id="KW-0732">Signal</keyword>
<name>A0AA47P8L8_MERPO</name>
<protein>
    <recommendedName>
        <fullName evidence="5">C2H2-type domain-containing protein</fullName>
    </recommendedName>
</protein>
<organism evidence="3 4">
    <name type="scientific">Merluccius polli</name>
    <name type="common">Benguela hake</name>
    <name type="synonym">Merluccius cadenati</name>
    <dbReference type="NCBI Taxonomy" id="89951"/>
    <lineage>
        <taxon>Eukaryota</taxon>
        <taxon>Metazoa</taxon>
        <taxon>Chordata</taxon>
        <taxon>Craniata</taxon>
        <taxon>Vertebrata</taxon>
        <taxon>Euteleostomi</taxon>
        <taxon>Actinopterygii</taxon>
        <taxon>Neopterygii</taxon>
        <taxon>Teleostei</taxon>
        <taxon>Neoteleostei</taxon>
        <taxon>Acanthomorphata</taxon>
        <taxon>Zeiogadaria</taxon>
        <taxon>Gadariae</taxon>
        <taxon>Gadiformes</taxon>
        <taxon>Gadoidei</taxon>
        <taxon>Merlucciidae</taxon>
        <taxon>Merluccius</taxon>
    </lineage>
</organism>
<feature type="signal peptide" evidence="2">
    <location>
        <begin position="1"/>
        <end position="15"/>
    </location>
</feature>
<evidence type="ECO:0008006" key="5">
    <source>
        <dbReference type="Google" id="ProtNLM"/>
    </source>
</evidence>
<feature type="chain" id="PRO_5041365232" description="C2H2-type domain-containing protein" evidence="2">
    <location>
        <begin position="16"/>
        <end position="195"/>
    </location>
</feature>
<evidence type="ECO:0000313" key="3">
    <source>
        <dbReference type="EMBL" id="KAK0150412.1"/>
    </source>
</evidence>